<evidence type="ECO:0000256" key="1">
    <source>
        <dbReference type="SAM" id="MobiDB-lite"/>
    </source>
</evidence>
<comment type="caution">
    <text evidence="2">The sequence shown here is derived from an EMBL/GenBank/DDBJ whole genome shotgun (WGS) entry which is preliminary data.</text>
</comment>
<dbReference type="GeneID" id="87904111"/>
<evidence type="ECO:0000313" key="2">
    <source>
        <dbReference type="EMBL" id="KAK4650306.1"/>
    </source>
</evidence>
<proteinExistence type="predicted"/>
<protein>
    <submittedName>
        <fullName evidence="2">Uncharacterized protein</fullName>
    </submittedName>
</protein>
<gene>
    <name evidence="2" type="ORF">QC762_0108660</name>
</gene>
<evidence type="ECO:0000313" key="3">
    <source>
        <dbReference type="Proteomes" id="UP001323405"/>
    </source>
</evidence>
<reference evidence="2 3" key="1">
    <citation type="journal article" date="2023" name="bioRxiv">
        <title>High-quality genome assemblies of four members of thePodospora anserinaspecies complex.</title>
        <authorList>
            <person name="Ament-Velasquez S.L."/>
            <person name="Vogan A.A."/>
            <person name="Wallerman O."/>
            <person name="Hartmann F."/>
            <person name="Gautier V."/>
            <person name="Silar P."/>
            <person name="Giraud T."/>
            <person name="Johannesson H."/>
        </authorList>
    </citation>
    <scope>NUCLEOTIDE SEQUENCE [LARGE SCALE GENOMIC DNA]</scope>
    <source>
        <strain evidence="2 3">CBS 415.72m</strain>
    </source>
</reference>
<name>A0ABR0G3S2_9PEZI</name>
<keyword evidence="3" id="KW-1185">Reference proteome</keyword>
<dbReference type="EMBL" id="JAFFHA010000009">
    <property type="protein sequence ID" value="KAK4650306.1"/>
    <property type="molecule type" value="Genomic_DNA"/>
</dbReference>
<feature type="compositionally biased region" description="Polar residues" evidence="1">
    <location>
        <begin position="113"/>
        <end position="124"/>
    </location>
</feature>
<dbReference type="Proteomes" id="UP001323405">
    <property type="component" value="Unassembled WGS sequence"/>
</dbReference>
<accession>A0ABR0G3S2</accession>
<sequence>MLDAYISLEEAVLGFSSLELLEELRVWLNIVDGECTSLLHHVLTERNAGRVDASLRRRDVPEDVPEWDDVANSMEQAISSCKRCASITLSPAPTTGDLSTGDREFQKSHGKQGPSSRNHNSAGNSKDGGGVRPVAGLYMEYLESREPAANHTFHDIKDGIVPLRPLSVTFGRMRHNDPQFMGEYMVRYGHLAC</sequence>
<feature type="region of interest" description="Disordered" evidence="1">
    <location>
        <begin position="92"/>
        <end position="131"/>
    </location>
</feature>
<dbReference type="RefSeq" id="XP_062739281.1">
    <property type="nucleotide sequence ID" value="XM_062884287.1"/>
</dbReference>
<organism evidence="2 3">
    <name type="scientific">Podospora pseudocomata</name>
    <dbReference type="NCBI Taxonomy" id="2093779"/>
    <lineage>
        <taxon>Eukaryota</taxon>
        <taxon>Fungi</taxon>
        <taxon>Dikarya</taxon>
        <taxon>Ascomycota</taxon>
        <taxon>Pezizomycotina</taxon>
        <taxon>Sordariomycetes</taxon>
        <taxon>Sordariomycetidae</taxon>
        <taxon>Sordariales</taxon>
        <taxon>Podosporaceae</taxon>
        <taxon>Podospora</taxon>
    </lineage>
</organism>